<evidence type="ECO:0008006" key="3">
    <source>
        <dbReference type="Google" id="ProtNLM"/>
    </source>
</evidence>
<name>A0A1G2HK29_9BACT</name>
<dbReference type="STRING" id="1802200.A2812_00095"/>
<comment type="caution">
    <text evidence="1">The sequence shown here is derived from an EMBL/GenBank/DDBJ whole genome shotgun (WGS) entry which is preliminary data.</text>
</comment>
<reference evidence="1 2" key="1">
    <citation type="journal article" date="2016" name="Nat. Commun.">
        <title>Thousands of microbial genomes shed light on interconnected biogeochemical processes in an aquifer system.</title>
        <authorList>
            <person name="Anantharaman K."/>
            <person name="Brown C.T."/>
            <person name="Hug L.A."/>
            <person name="Sharon I."/>
            <person name="Castelle C.J."/>
            <person name="Probst A.J."/>
            <person name="Thomas B.C."/>
            <person name="Singh A."/>
            <person name="Wilkins M.J."/>
            <person name="Karaoz U."/>
            <person name="Brodie E.L."/>
            <person name="Williams K.H."/>
            <person name="Hubbard S.S."/>
            <person name="Banfield J.F."/>
        </authorList>
    </citation>
    <scope>NUCLEOTIDE SEQUENCE [LARGE SCALE GENOMIC DNA]</scope>
</reference>
<evidence type="ECO:0000313" key="1">
    <source>
        <dbReference type="EMBL" id="OGZ62842.1"/>
    </source>
</evidence>
<gene>
    <name evidence="1" type="ORF">A2812_00095</name>
</gene>
<dbReference type="EMBL" id="MHOM01000049">
    <property type="protein sequence ID" value="OGZ62842.1"/>
    <property type="molecule type" value="Genomic_DNA"/>
</dbReference>
<organism evidence="1 2">
    <name type="scientific">Candidatus Staskawiczbacteria bacterium RIFCSPHIGHO2_01_FULL_36_16</name>
    <dbReference type="NCBI Taxonomy" id="1802200"/>
    <lineage>
        <taxon>Bacteria</taxon>
        <taxon>Candidatus Staskawicziibacteriota</taxon>
    </lineage>
</organism>
<dbReference type="Proteomes" id="UP000177190">
    <property type="component" value="Unassembled WGS sequence"/>
</dbReference>
<proteinExistence type="predicted"/>
<protein>
    <recommendedName>
        <fullName evidence="3">Zinc-binding domain-containing protein</fullName>
    </recommendedName>
</protein>
<evidence type="ECO:0000313" key="2">
    <source>
        <dbReference type="Proteomes" id="UP000177190"/>
    </source>
</evidence>
<sequence length="571" mass="66731">MNSEIKNCQNCKKDFVVEPDDFAFYEKMKVPPPTWCPECRAQRRLAFRDYRVLYKRKDDHDGKEIFSIFPSDSPFKVYERDYWWSDNWDAMQYGRNYDFSKPFFEQLKQLALDVPQPSRTVWSLENSDYSTGANNLKNCYLTFLATQCEDCMYSADINQVKSSMDVTQADSSESCYDSFQLVKCYETFYSSHCENCVDVWFSKNLQGCNNCFGCVNLLSKSYYIFNKQYTKEEYAKKIKEFHTGSYHSVEDIKAQALQLFSKNIVRCTFGKHNSDVLGEYIDNSKNVQQSYYVRNGENCKYVQRLFTPTSKDCYDVTNWGENIELVYETANCGTDSSRIKFCYRVYIGAHDCEYSMQCSGCSYIFGCVGLQKKQYCILNKQYTKEEYEELVPKIKKHMDDMPYVDVKGRVYKYGEFLPAELCPFSYNETTAQEFFALTKEEALKNGYRWKDREERGYMPSVQLAGLPDDIADVTDSILKEIIGCAHGGTCNDDCTIAYKITPAELRFYKQMNIPLPRLCHNCRHAERIKERRSMKLYARTCAKCGKDIKTSYAPDRSEIVYCESCYQQEVV</sequence>
<dbReference type="AlphaFoldDB" id="A0A1G2HK29"/>
<accession>A0A1G2HK29</accession>